<name>A0A173U7A3_9FIRM</name>
<dbReference type="Pfam" id="PF22296">
    <property type="entry name" value="bAvd"/>
    <property type="match status" value="1"/>
</dbReference>
<evidence type="ECO:0000313" key="2">
    <source>
        <dbReference type="EMBL" id="CUN10005.1"/>
    </source>
</evidence>
<evidence type="ECO:0000313" key="3">
    <source>
        <dbReference type="Proteomes" id="UP000095597"/>
    </source>
</evidence>
<dbReference type="AlphaFoldDB" id="A0A173U7A3"/>
<sequence>MDIQTKTDIIHQKIYDFLLYIYPLLTKYPKYEKFSLQTATRNAILEMLQEVIKWDKTATKSHLYTVDTALQESKELLRLAHDLKYSAMNARHYGESCRKLKEIGAMLGELIEEVKTRK</sequence>
<reference evidence="2 3" key="1">
    <citation type="submission" date="2015-09" db="EMBL/GenBank/DDBJ databases">
        <authorList>
            <consortium name="Pathogen Informatics"/>
        </authorList>
    </citation>
    <scope>NUCLEOTIDE SEQUENCE [LARGE SCALE GENOMIC DNA]</scope>
    <source>
        <strain evidence="2 3">2789STDY5834961</strain>
    </source>
</reference>
<dbReference type="NCBIfam" id="NF033474">
    <property type="entry name" value="DivGenRetAVD"/>
    <property type="match status" value="1"/>
</dbReference>
<organism evidence="2 3">
    <name type="scientific">Dorea longicatena</name>
    <dbReference type="NCBI Taxonomy" id="88431"/>
    <lineage>
        <taxon>Bacteria</taxon>
        <taxon>Bacillati</taxon>
        <taxon>Bacillota</taxon>
        <taxon>Clostridia</taxon>
        <taxon>Lachnospirales</taxon>
        <taxon>Lachnospiraceae</taxon>
        <taxon>Dorea</taxon>
    </lineage>
</organism>
<dbReference type="InterPro" id="IPR055360">
    <property type="entry name" value="bAvd"/>
</dbReference>
<dbReference type="InterPro" id="IPR036583">
    <property type="entry name" value="23S_rRNA_IVS_sf"/>
</dbReference>
<dbReference type="NCBIfam" id="TIGR02436">
    <property type="entry name" value="four helix bundle protein"/>
    <property type="match status" value="1"/>
</dbReference>
<dbReference type="CDD" id="cd16376">
    <property type="entry name" value="Avd_like"/>
    <property type="match status" value="1"/>
</dbReference>
<dbReference type="SUPFAM" id="SSF158446">
    <property type="entry name" value="IVS-encoded protein-like"/>
    <property type="match status" value="1"/>
</dbReference>
<proteinExistence type="predicted"/>
<accession>A0A173U7A3</accession>
<protein>
    <submittedName>
        <fullName evidence="2">Four helix bundle protein</fullName>
    </submittedName>
</protein>
<dbReference type="Gene3D" id="1.20.1440.60">
    <property type="entry name" value="23S rRNA-intervening sequence"/>
    <property type="match status" value="1"/>
</dbReference>
<dbReference type="InterPro" id="IPR012657">
    <property type="entry name" value="23S_rRNA-intervening_sequence"/>
</dbReference>
<feature type="domain" description="bAvd-like" evidence="1">
    <location>
        <begin position="9"/>
        <end position="113"/>
    </location>
</feature>
<evidence type="ECO:0000259" key="1">
    <source>
        <dbReference type="Pfam" id="PF22296"/>
    </source>
</evidence>
<gene>
    <name evidence="2" type="ORF">ERS852573_01923</name>
</gene>
<dbReference type="Proteomes" id="UP000095597">
    <property type="component" value="Unassembled WGS sequence"/>
</dbReference>
<dbReference type="OrthoDB" id="1955775at2"/>
<dbReference type="RefSeq" id="WP_055214555.1">
    <property type="nucleotide sequence ID" value="NZ_CYXO01000011.1"/>
</dbReference>
<dbReference type="EMBL" id="CYXO01000011">
    <property type="protein sequence ID" value="CUN10005.1"/>
    <property type="molecule type" value="Genomic_DNA"/>
</dbReference>